<dbReference type="RefSeq" id="WP_272435171.1">
    <property type="nucleotide sequence ID" value="NZ_JAMQKB010000001.1"/>
</dbReference>
<accession>A0A9X4AKU4</accession>
<proteinExistence type="predicted"/>
<feature type="domain" description="Glycosyl transferase family 1" evidence="1">
    <location>
        <begin position="230"/>
        <end position="396"/>
    </location>
</feature>
<sequence length="421" mass="48360">MKVLWLTNNPPPEACQLMNKNASPFGGWLINTSKILSNKKDFELSIVFPSLNVKNVSKFDGEKITYFAFPILKMTDTVLIKDNIYLKSILKKVKPDLVHIFGTEFPHTLAMVNACKECGIKSVINIQGLVSVIAKHYLAHLPASVQKRFTFRDFIRQSNIIQQQKKFEKRGIFETEAIQKADHIIGRTTWDKVCTTQINPKASYHFCNETLREVFYKNEWSLDNCEKHSIFLSQAAYPIKGLHFMLEALPLIIKEYPDTKLYIAGPNFISATTLKGKLKYSSYALYIKKLIEKYHLRNHVFFTGLLDEKDMCSRFLKSHTFVSPSIIENESNSLSEAKILGVPSVASYVGGVTDRIMHNFDGFLYQHDAPYMMAFYIKQIFADQQLTKSISYNARNKALEVHDKETNFNTLLNIYKEISTE</sequence>
<dbReference type="CDD" id="cd03801">
    <property type="entry name" value="GT4_PimA-like"/>
    <property type="match status" value="1"/>
</dbReference>
<evidence type="ECO:0000259" key="1">
    <source>
        <dbReference type="Pfam" id="PF00534"/>
    </source>
</evidence>
<gene>
    <name evidence="2" type="ORF">NC797_03015</name>
</gene>
<dbReference type="Proteomes" id="UP001145050">
    <property type="component" value="Unassembled WGS sequence"/>
</dbReference>
<dbReference type="Gene3D" id="3.40.50.2000">
    <property type="entry name" value="Glycogen Phosphorylase B"/>
    <property type="match status" value="2"/>
</dbReference>
<protein>
    <submittedName>
        <fullName evidence="2">Glycosyltransferase</fullName>
    </submittedName>
</protein>
<evidence type="ECO:0000313" key="3">
    <source>
        <dbReference type="Proteomes" id="UP001145050"/>
    </source>
</evidence>
<dbReference type="PANTHER" id="PTHR45947:SF3">
    <property type="entry name" value="SULFOQUINOVOSYL TRANSFERASE SQD2"/>
    <property type="match status" value="1"/>
</dbReference>
<dbReference type="InterPro" id="IPR001296">
    <property type="entry name" value="Glyco_trans_1"/>
</dbReference>
<reference evidence="2" key="1">
    <citation type="submission" date="2022-06" db="EMBL/GenBank/DDBJ databases">
        <title>Aquibacillus sp. a new bacterium isolated from soil saline samples.</title>
        <authorList>
            <person name="Galisteo C."/>
            <person name="De La Haba R."/>
            <person name="Sanchez-Porro C."/>
            <person name="Ventosa A."/>
        </authorList>
    </citation>
    <scope>NUCLEOTIDE SEQUENCE</scope>
    <source>
        <strain evidence="2">3ASR75-11</strain>
    </source>
</reference>
<dbReference type="Pfam" id="PF00534">
    <property type="entry name" value="Glycos_transf_1"/>
    <property type="match status" value="1"/>
</dbReference>
<keyword evidence="3" id="KW-1185">Reference proteome</keyword>
<organism evidence="2 3">
    <name type="scientific">Terrihalobacillus insolitus</name>
    <dbReference type="NCBI Taxonomy" id="2950438"/>
    <lineage>
        <taxon>Bacteria</taxon>
        <taxon>Bacillati</taxon>
        <taxon>Bacillota</taxon>
        <taxon>Bacilli</taxon>
        <taxon>Bacillales</taxon>
        <taxon>Bacillaceae</taxon>
        <taxon>Terrihalobacillus</taxon>
    </lineage>
</organism>
<dbReference type="GO" id="GO:0016757">
    <property type="term" value="F:glycosyltransferase activity"/>
    <property type="evidence" value="ECO:0007669"/>
    <property type="project" value="InterPro"/>
</dbReference>
<dbReference type="PANTHER" id="PTHR45947">
    <property type="entry name" value="SULFOQUINOVOSYL TRANSFERASE SQD2"/>
    <property type="match status" value="1"/>
</dbReference>
<dbReference type="InterPro" id="IPR050194">
    <property type="entry name" value="Glycosyltransferase_grp1"/>
</dbReference>
<dbReference type="AlphaFoldDB" id="A0A9X4AKU4"/>
<dbReference type="SUPFAM" id="SSF53756">
    <property type="entry name" value="UDP-Glycosyltransferase/glycogen phosphorylase"/>
    <property type="match status" value="1"/>
</dbReference>
<name>A0A9X4AKU4_9BACI</name>
<comment type="caution">
    <text evidence="2">The sequence shown here is derived from an EMBL/GenBank/DDBJ whole genome shotgun (WGS) entry which is preliminary data.</text>
</comment>
<evidence type="ECO:0000313" key="2">
    <source>
        <dbReference type="EMBL" id="MDC3423476.1"/>
    </source>
</evidence>
<dbReference type="EMBL" id="JAMQKB010000001">
    <property type="protein sequence ID" value="MDC3423476.1"/>
    <property type="molecule type" value="Genomic_DNA"/>
</dbReference>